<dbReference type="SUPFAM" id="SSF53254">
    <property type="entry name" value="Phosphoglycerate mutase-like"/>
    <property type="match status" value="1"/>
</dbReference>
<dbReference type="PANTHER" id="PTHR48100:SF1">
    <property type="entry name" value="HISTIDINE PHOSPHATASE FAMILY PROTEIN-RELATED"/>
    <property type="match status" value="1"/>
</dbReference>
<evidence type="ECO:0000313" key="1">
    <source>
        <dbReference type="EMBL" id="ANE42562.1"/>
    </source>
</evidence>
<reference evidence="1 2" key="1">
    <citation type="submission" date="2015-01" db="EMBL/GenBank/DDBJ databases">
        <title>Deinococcus puniceus/DY1/ whole genome sequencing.</title>
        <authorList>
            <person name="Kim M.K."/>
            <person name="Srinivasan S."/>
            <person name="Lee J.-J."/>
        </authorList>
    </citation>
    <scope>NUCLEOTIDE SEQUENCE [LARGE SCALE GENOMIC DNA]</scope>
    <source>
        <strain evidence="1 2">DY1</strain>
    </source>
</reference>
<dbReference type="KEGG" id="dpu:SU48_00940"/>
<dbReference type="OrthoDB" id="7223100at2"/>
<dbReference type="EMBL" id="CP011387">
    <property type="protein sequence ID" value="ANE42562.1"/>
    <property type="molecule type" value="Genomic_DNA"/>
</dbReference>
<protein>
    <submittedName>
        <fullName evidence="1">Phosphoglycerate mutase</fullName>
    </submittedName>
</protein>
<dbReference type="InterPro" id="IPR050275">
    <property type="entry name" value="PGM_Phosphatase"/>
</dbReference>
<dbReference type="STRING" id="1182568.SU48_00940"/>
<dbReference type="PATRIC" id="fig|1182568.3.peg.194"/>
<dbReference type="Pfam" id="PF00300">
    <property type="entry name" value="His_Phos_1"/>
    <property type="match status" value="1"/>
</dbReference>
<proteinExistence type="predicted"/>
<dbReference type="SMART" id="SM00855">
    <property type="entry name" value="PGAM"/>
    <property type="match status" value="1"/>
</dbReference>
<dbReference type="PANTHER" id="PTHR48100">
    <property type="entry name" value="BROAD-SPECIFICITY PHOSPHATASE YOR283W-RELATED"/>
    <property type="match status" value="1"/>
</dbReference>
<dbReference type="InterPro" id="IPR029033">
    <property type="entry name" value="His_PPase_superfam"/>
</dbReference>
<evidence type="ECO:0000313" key="2">
    <source>
        <dbReference type="Proteomes" id="UP000077363"/>
    </source>
</evidence>
<dbReference type="Proteomes" id="UP000077363">
    <property type="component" value="Chromosome"/>
</dbReference>
<organism evidence="1 2">
    <name type="scientific">Deinococcus puniceus</name>
    <dbReference type="NCBI Taxonomy" id="1182568"/>
    <lineage>
        <taxon>Bacteria</taxon>
        <taxon>Thermotogati</taxon>
        <taxon>Deinococcota</taxon>
        <taxon>Deinococci</taxon>
        <taxon>Deinococcales</taxon>
        <taxon>Deinococcaceae</taxon>
        <taxon>Deinococcus</taxon>
    </lineage>
</organism>
<keyword evidence="2" id="KW-1185">Reference proteome</keyword>
<dbReference type="Gene3D" id="3.40.50.1240">
    <property type="entry name" value="Phosphoglycerate mutase-like"/>
    <property type="match status" value="1"/>
</dbReference>
<gene>
    <name evidence="1" type="ORF">SU48_00940</name>
</gene>
<dbReference type="CDD" id="cd07067">
    <property type="entry name" value="HP_PGM_like"/>
    <property type="match status" value="1"/>
</dbReference>
<sequence length="212" mass="22182">MGEGVSLESPPLTLHLIRHAPTLPNVQRRYPKVGEDAPLSDAGRALATKLSGTLATTRAAPALAYTSPTQRARETAALAGFPQAQAAPALQEAHFGVMAGHTWAELEAQYGTAPRDWIEALSDPDSDSGPPGGETGRAFHARLQEWLDDLPHAGTVLAFTHAGPLLALLRLTVGLRAAEIAPGGRAVLHRAAVHPSSMGGDWWLSHLGSPAG</sequence>
<dbReference type="GO" id="GO:0016791">
    <property type="term" value="F:phosphatase activity"/>
    <property type="evidence" value="ECO:0007669"/>
    <property type="project" value="TreeGrafter"/>
</dbReference>
<accession>A0A172T6H4</accession>
<dbReference type="InterPro" id="IPR013078">
    <property type="entry name" value="His_Pase_superF_clade-1"/>
</dbReference>
<name>A0A172T6H4_9DEIO</name>
<dbReference type="GO" id="GO:0005737">
    <property type="term" value="C:cytoplasm"/>
    <property type="evidence" value="ECO:0007669"/>
    <property type="project" value="TreeGrafter"/>
</dbReference>
<dbReference type="AlphaFoldDB" id="A0A172T6H4"/>